<gene>
    <name evidence="9" type="ORF">SAMN06296065_105197</name>
</gene>
<evidence type="ECO:0000256" key="1">
    <source>
        <dbReference type="ARBA" id="ARBA00004651"/>
    </source>
</evidence>
<feature type="transmembrane region" description="Helical" evidence="7">
    <location>
        <begin position="252"/>
        <end position="273"/>
    </location>
</feature>
<dbReference type="InterPro" id="IPR002656">
    <property type="entry name" value="Acyl_transf_3_dom"/>
</dbReference>
<dbReference type="PANTHER" id="PTHR40074:SF2">
    <property type="entry name" value="O-ACETYLTRANSFERASE WECH"/>
    <property type="match status" value="1"/>
</dbReference>
<evidence type="ECO:0000313" key="9">
    <source>
        <dbReference type="EMBL" id="SMP69915.1"/>
    </source>
</evidence>
<comment type="caution">
    <text evidence="9">The sequence shown here is derived from an EMBL/GenBank/DDBJ whole genome shotgun (WGS) entry which is preliminary data.</text>
</comment>
<feature type="transmembrane region" description="Helical" evidence="7">
    <location>
        <begin position="24"/>
        <end position="43"/>
    </location>
</feature>
<evidence type="ECO:0000256" key="6">
    <source>
        <dbReference type="ARBA" id="ARBA00023136"/>
    </source>
</evidence>
<feature type="transmembrane region" description="Helical" evidence="7">
    <location>
        <begin position="326"/>
        <end position="344"/>
    </location>
</feature>
<keyword evidence="4 7" id="KW-0812">Transmembrane</keyword>
<keyword evidence="5 7" id="KW-1133">Transmembrane helix</keyword>
<keyword evidence="10" id="KW-1185">Reference proteome</keyword>
<reference evidence="9 10" key="1">
    <citation type="submission" date="2017-05" db="EMBL/GenBank/DDBJ databases">
        <authorList>
            <person name="Varghese N."/>
            <person name="Submissions S."/>
        </authorList>
    </citation>
    <scope>NUCLEOTIDE SEQUENCE [LARGE SCALE GENOMIC DNA]</scope>
    <source>
        <strain evidence="9 10">SM16</strain>
    </source>
</reference>
<sequence length="385" mass="41370">MRLFGLGGSGALTTMNKTTSQTIAVARVLCIACVIYVHVPPYGTALTAKPDVHDLIVWFVREVVGRSSVPLLSIISGFLAARLSQERSFQRTLGRKTMTLLVPLLAWNAMALAKDITFAPTTAIPHASDLPRLLLGFDGYPRVIPLYFLRDVFLCSLLATALRVGLRLAPWMLMAALLANAVMDLDGRIFLSSAIPLFYAIGLGLGDRQWSARAIEDYRRPCLAIAVTALVLIATLPFIAPGSMIVDEGTPLAAFRLIVQRAAGAVAFWCLAAEIVRRGEHARPLLLLEPAIFFVFCSHPLIIGLIRRLLAPEAEAAQGPMTTAAFLASPLIVIAAGLAALLALRLGAPGLLRLLTAGKPPRDDQLRALLHALRPARTTKATDPG</sequence>
<evidence type="ECO:0000313" key="10">
    <source>
        <dbReference type="Proteomes" id="UP001157910"/>
    </source>
</evidence>
<organism evidence="9 10">
    <name type="scientific">Novosphingobium panipatense</name>
    <dbReference type="NCBI Taxonomy" id="428991"/>
    <lineage>
        <taxon>Bacteria</taxon>
        <taxon>Pseudomonadati</taxon>
        <taxon>Pseudomonadota</taxon>
        <taxon>Alphaproteobacteria</taxon>
        <taxon>Sphingomonadales</taxon>
        <taxon>Sphingomonadaceae</taxon>
        <taxon>Novosphingobium</taxon>
    </lineage>
</organism>
<keyword evidence="3" id="KW-1003">Cell membrane</keyword>
<accession>A0ABY1QGA1</accession>
<evidence type="ECO:0000259" key="8">
    <source>
        <dbReference type="Pfam" id="PF01757"/>
    </source>
</evidence>
<feature type="transmembrane region" description="Helical" evidence="7">
    <location>
        <begin position="63"/>
        <end position="83"/>
    </location>
</feature>
<dbReference type="Proteomes" id="UP001157910">
    <property type="component" value="Unassembled WGS sequence"/>
</dbReference>
<keyword evidence="6 7" id="KW-0472">Membrane</keyword>
<feature type="domain" description="Acyltransferase 3" evidence="8">
    <location>
        <begin position="25"/>
        <end position="335"/>
    </location>
</feature>
<feature type="transmembrane region" description="Helical" evidence="7">
    <location>
        <begin position="189"/>
        <end position="206"/>
    </location>
</feature>
<dbReference type="RefSeq" id="WP_283406169.1">
    <property type="nucleotide sequence ID" value="NZ_FXUI01000005.1"/>
</dbReference>
<evidence type="ECO:0000256" key="3">
    <source>
        <dbReference type="ARBA" id="ARBA00022475"/>
    </source>
</evidence>
<dbReference type="EMBL" id="FXUI01000005">
    <property type="protein sequence ID" value="SMP69915.1"/>
    <property type="molecule type" value="Genomic_DNA"/>
</dbReference>
<evidence type="ECO:0000256" key="2">
    <source>
        <dbReference type="ARBA" id="ARBA00007400"/>
    </source>
</evidence>
<dbReference type="PANTHER" id="PTHR40074">
    <property type="entry name" value="O-ACETYLTRANSFERASE WECH"/>
    <property type="match status" value="1"/>
</dbReference>
<protein>
    <submittedName>
        <fullName evidence="9">Fucose 4-O-acetylase</fullName>
    </submittedName>
</protein>
<feature type="transmembrane region" description="Helical" evidence="7">
    <location>
        <begin position="218"/>
        <end position="240"/>
    </location>
</feature>
<evidence type="ECO:0000256" key="5">
    <source>
        <dbReference type="ARBA" id="ARBA00022989"/>
    </source>
</evidence>
<evidence type="ECO:0000256" key="7">
    <source>
        <dbReference type="SAM" id="Phobius"/>
    </source>
</evidence>
<comment type="similarity">
    <text evidence="2">Belongs to the acyltransferase 3 family.</text>
</comment>
<feature type="transmembrane region" description="Helical" evidence="7">
    <location>
        <begin position="285"/>
        <end position="306"/>
    </location>
</feature>
<proteinExistence type="inferred from homology"/>
<name>A0ABY1QGA1_9SPHN</name>
<comment type="subcellular location">
    <subcellularLocation>
        <location evidence="1">Cell membrane</location>
        <topology evidence="1">Multi-pass membrane protein</topology>
    </subcellularLocation>
</comment>
<evidence type="ECO:0000256" key="4">
    <source>
        <dbReference type="ARBA" id="ARBA00022692"/>
    </source>
</evidence>
<dbReference type="Pfam" id="PF01757">
    <property type="entry name" value="Acyl_transf_3"/>
    <property type="match status" value="1"/>
</dbReference>